<dbReference type="PANTHER" id="PTHR48228">
    <property type="entry name" value="SUCCINYL-COA--D-CITRAMALATE COA-TRANSFERASE"/>
    <property type="match status" value="1"/>
</dbReference>
<sequence>MPDTGTSRASDLSTITVIEAAGTPAGAFAASLFADFGGRVIVCEPPGGSPIRHLGSAVVRRVWWPIVARNKQSLALDPDAPGGAEIAARLLEQAQVLVRDDGSAASWQAAATAGTKPPLDLSLHAPGRDRPDLWPWSTAPQLAAAATGAVALTGQPDGPAMQAEFPLADYTAGLLAAAGALCELRAAGIGKRTAAPLAFGMHEALLRMNEWQLAVASITGQAEPRNGNRFPMNSNIGNVFRTQDGRLLTVSAATPSVADRLLVMIGGPALRDDPRFRTTADRQRNMDALDAVIAEWMARHDSADAMRLVRENDVVVGPLYDAGDVLADPHLAARADVAWVDDGTGEALPQPAILPKIAGMGATIRHAGPAIGADSDAVLGAAGFTAEEIAGFRRSGAVWL</sequence>
<dbReference type="AlphaFoldDB" id="A0A3N1LCS9"/>
<organism evidence="2 3">
    <name type="scientific">Stella humosa</name>
    <dbReference type="NCBI Taxonomy" id="94"/>
    <lineage>
        <taxon>Bacteria</taxon>
        <taxon>Pseudomonadati</taxon>
        <taxon>Pseudomonadota</taxon>
        <taxon>Alphaproteobacteria</taxon>
        <taxon>Rhodospirillales</taxon>
        <taxon>Stellaceae</taxon>
        <taxon>Stella</taxon>
    </lineage>
</organism>
<dbReference type="GO" id="GO:0016740">
    <property type="term" value="F:transferase activity"/>
    <property type="evidence" value="ECO:0007669"/>
    <property type="project" value="UniProtKB-KW"/>
</dbReference>
<protein>
    <submittedName>
        <fullName evidence="2">Succinyl-CoA--D-citramalate CoA-transferase</fullName>
    </submittedName>
</protein>
<dbReference type="EMBL" id="RJKX01000014">
    <property type="protein sequence ID" value="ROP90851.1"/>
    <property type="molecule type" value="Genomic_DNA"/>
</dbReference>
<dbReference type="SUPFAM" id="SSF89796">
    <property type="entry name" value="CoA-transferase family III (CaiB/BaiF)"/>
    <property type="match status" value="1"/>
</dbReference>
<evidence type="ECO:0000256" key="1">
    <source>
        <dbReference type="ARBA" id="ARBA00022679"/>
    </source>
</evidence>
<keyword evidence="3" id="KW-1185">Reference proteome</keyword>
<keyword evidence="1 2" id="KW-0808">Transferase</keyword>
<name>A0A3N1LCS9_9PROT</name>
<dbReference type="RefSeq" id="WP_123690284.1">
    <property type="nucleotide sequence ID" value="NZ_AP019700.1"/>
</dbReference>
<dbReference type="Gene3D" id="3.40.50.10540">
    <property type="entry name" value="Crotonobetainyl-coa:carnitine coa-transferase, domain 1"/>
    <property type="match status" value="1"/>
</dbReference>
<reference evidence="2 3" key="1">
    <citation type="submission" date="2018-11" db="EMBL/GenBank/DDBJ databases">
        <title>Genomic Encyclopedia of Type Strains, Phase IV (KMG-IV): sequencing the most valuable type-strain genomes for metagenomic binning, comparative biology and taxonomic classification.</title>
        <authorList>
            <person name="Goeker M."/>
        </authorList>
    </citation>
    <scope>NUCLEOTIDE SEQUENCE [LARGE SCALE GENOMIC DNA]</scope>
    <source>
        <strain evidence="2 3">DSM 5900</strain>
    </source>
</reference>
<proteinExistence type="predicted"/>
<accession>A0A3N1LCS9</accession>
<dbReference type="Gene3D" id="3.30.1540.10">
    <property type="entry name" value="formyl-coa transferase, domain 3"/>
    <property type="match status" value="1"/>
</dbReference>
<dbReference type="OrthoDB" id="7242157at2"/>
<dbReference type="Pfam" id="PF02515">
    <property type="entry name" value="CoA_transf_3"/>
    <property type="match status" value="2"/>
</dbReference>
<gene>
    <name evidence="2" type="ORF">EDC65_2711</name>
</gene>
<dbReference type="PANTHER" id="PTHR48228:SF6">
    <property type="entry name" value="L-CARNITINE COA-TRANSFERASE"/>
    <property type="match status" value="1"/>
</dbReference>
<dbReference type="InterPro" id="IPR003673">
    <property type="entry name" value="CoA-Trfase_fam_III"/>
</dbReference>
<dbReference type="Proteomes" id="UP000278222">
    <property type="component" value="Unassembled WGS sequence"/>
</dbReference>
<dbReference type="InterPro" id="IPR044855">
    <property type="entry name" value="CoA-Trfase_III_dom3_sf"/>
</dbReference>
<dbReference type="InterPro" id="IPR023606">
    <property type="entry name" value="CoA-Trfase_III_dom_1_sf"/>
</dbReference>
<comment type="caution">
    <text evidence="2">The sequence shown here is derived from an EMBL/GenBank/DDBJ whole genome shotgun (WGS) entry which is preliminary data.</text>
</comment>
<evidence type="ECO:0000313" key="3">
    <source>
        <dbReference type="Proteomes" id="UP000278222"/>
    </source>
</evidence>
<evidence type="ECO:0000313" key="2">
    <source>
        <dbReference type="EMBL" id="ROP90851.1"/>
    </source>
</evidence>
<dbReference type="InterPro" id="IPR050509">
    <property type="entry name" value="CoA-transferase_III"/>
</dbReference>